<dbReference type="Gene3D" id="1.10.3090.10">
    <property type="entry name" value="cca-adding enzyme, domain 2"/>
    <property type="match status" value="1"/>
</dbReference>
<dbReference type="GO" id="GO:0000166">
    <property type="term" value="F:nucleotide binding"/>
    <property type="evidence" value="ECO:0007669"/>
    <property type="project" value="UniProtKB-KW"/>
</dbReference>
<dbReference type="InParanoid" id="A0A6C2YPQ1"/>
<dbReference type="InterPro" id="IPR006674">
    <property type="entry name" value="HD_domain"/>
</dbReference>
<protein>
    <recommendedName>
        <fullName evidence="2">HD domain-containing protein</fullName>
    </recommendedName>
</protein>
<keyword evidence="1" id="KW-0547">Nucleotide-binding</keyword>
<feature type="domain" description="HD" evidence="2">
    <location>
        <begin position="46"/>
        <end position="151"/>
    </location>
</feature>
<sequence length="372" mass="42579">MNWFEACPQPPHWQIAWAPLETHPLWQALRGCPQDPNHHAEGDVWNHVHAVVEALVSLQSWRDLPQDEREIVFAVACLHDVGKPATTKTEPDGRISSRGHSRVGTILARNDLWEQRCPFARREAICNLIQTHMRPFYWLEQHRPNRETILLSQLVCCEHLAILAEADARGRISESKNQLLEIVALFAESLSDLDCRRKPFAFPNDTSRLAYAADPNASELIHRFESFGSQVILLSGFPGVGKDTWLRQQHPNLPVVSLDEIRASFGISPEDDQGAVIQQGREAARAYLRQGQDFAWNATNLSARIRGETVRLLLDYHAQVRIVYLEVPLTRLAEQNRSRKARVPDSVMLRLRDRWEVPTCLEAHQLEMHIHE</sequence>
<dbReference type="Pfam" id="PF13671">
    <property type="entry name" value="AAA_33"/>
    <property type="match status" value="1"/>
</dbReference>
<dbReference type="InterPro" id="IPR003607">
    <property type="entry name" value="HD/PDEase_dom"/>
</dbReference>
<name>A0A6C2YPQ1_9BACT</name>
<dbReference type="RefSeq" id="WP_162658768.1">
    <property type="nucleotide sequence ID" value="NZ_LR593887.1"/>
</dbReference>
<proteinExistence type="predicted"/>
<dbReference type="SUPFAM" id="SSF109604">
    <property type="entry name" value="HD-domain/PDEase-like"/>
    <property type="match status" value="1"/>
</dbReference>
<dbReference type="Proteomes" id="UP000464378">
    <property type="component" value="Chromosome"/>
</dbReference>
<reference evidence="3" key="1">
    <citation type="submission" date="2019-04" db="EMBL/GenBank/DDBJ databases">
        <authorList>
            <consortium name="Science for Life Laboratories"/>
        </authorList>
    </citation>
    <scope>NUCLEOTIDE SEQUENCE</scope>
    <source>
        <strain evidence="3">MBLW1</strain>
    </source>
</reference>
<evidence type="ECO:0000313" key="3">
    <source>
        <dbReference type="EMBL" id="VIP03600.1"/>
    </source>
</evidence>
<dbReference type="SUPFAM" id="SSF52540">
    <property type="entry name" value="P-loop containing nucleoside triphosphate hydrolases"/>
    <property type="match status" value="1"/>
</dbReference>
<dbReference type="InterPro" id="IPR050124">
    <property type="entry name" value="tRNA_CCA-adding_enzyme"/>
</dbReference>
<dbReference type="KEGG" id="tim:GMBLW1_03600"/>
<evidence type="ECO:0000259" key="2">
    <source>
        <dbReference type="Pfam" id="PF01966"/>
    </source>
</evidence>
<evidence type="ECO:0000256" key="1">
    <source>
        <dbReference type="ARBA" id="ARBA00022741"/>
    </source>
</evidence>
<dbReference type="EMBL" id="LR586016">
    <property type="protein sequence ID" value="VIP03600.1"/>
    <property type="molecule type" value="Genomic_DNA"/>
</dbReference>
<gene>
    <name evidence="3" type="ORF">GMBLW1_03600</name>
</gene>
<dbReference type="PANTHER" id="PTHR47545">
    <property type="entry name" value="MULTIFUNCTIONAL CCA PROTEIN"/>
    <property type="match status" value="1"/>
</dbReference>
<accession>A0A6C2YPQ1</accession>
<dbReference type="Gene3D" id="3.40.50.300">
    <property type="entry name" value="P-loop containing nucleotide triphosphate hydrolases"/>
    <property type="match status" value="1"/>
</dbReference>
<dbReference type="InterPro" id="IPR027417">
    <property type="entry name" value="P-loop_NTPase"/>
</dbReference>
<evidence type="ECO:0000313" key="4">
    <source>
        <dbReference type="Proteomes" id="UP000464378"/>
    </source>
</evidence>
<organism evidence="3">
    <name type="scientific">Tuwongella immobilis</name>
    <dbReference type="NCBI Taxonomy" id="692036"/>
    <lineage>
        <taxon>Bacteria</taxon>
        <taxon>Pseudomonadati</taxon>
        <taxon>Planctomycetota</taxon>
        <taxon>Planctomycetia</taxon>
        <taxon>Gemmatales</taxon>
        <taxon>Gemmataceae</taxon>
        <taxon>Tuwongella</taxon>
    </lineage>
</organism>
<dbReference type="PANTHER" id="PTHR47545:SF1">
    <property type="entry name" value="MULTIFUNCTIONAL CCA PROTEIN"/>
    <property type="match status" value="1"/>
</dbReference>
<dbReference type="Pfam" id="PF01966">
    <property type="entry name" value="HD"/>
    <property type="match status" value="1"/>
</dbReference>
<keyword evidence="4" id="KW-1185">Reference proteome</keyword>
<dbReference type="EMBL" id="LR593887">
    <property type="protein sequence ID" value="VTS04568.1"/>
    <property type="molecule type" value="Genomic_DNA"/>
</dbReference>
<dbReference type="AlphaFoldDB" id="A0A6C2YPQ1"/>
<dbReference type="CDD" id="cd00077">
    <property type="entry name" value="HDc"/>
    <property type="match status" value="1"/>
</dbReference>